<proteinExistence type="predicted"/>
<evidence type="ECO:0000256" key="2">
    <source>
        <dbReference type="ARBA" id="ARBA00022741"/>
    </source>
</evidence>
<dbReference type="PROSITE" id="PS00211">
    <property type="entry name" value="ABC_TRANSPORTER_1"/>
    <property type="match status" value="1"/>
</dbReference>
<organism evidence="5 6">
    <name type="scientific">Bifidobacterium asteroides</name>
    <dbReference type="NCBI Taxonomy" id="1684"/>
    <lineage>
        <taxon>Bacteria</taxon>
        <taxon>Bacillati</taxon>
        <taxon>Actinomycetota</taxon>
        <taxon>Actinomycetes</taxon>
        <taxon>Bifidobacteriales</taxon>
        <taxon>Bifidobacteriaceae</taxon>
        <taxon>Bifidobacterium</taxon>
    </lineage>
</organism>
<dbReference type="GO" id="GO:0043190">
    <property type="term" value="C:ATP-binding cassette (ABC) transporter complex"/>
    <property type="evidence" value="ECO:0007669"/>
    <property type="project" value="UniProtKB-ARBA"/>
</dbReference>
<evidence type="ECO:0000256" key="3">
    <source>
        <dbReference type="ARBA" id="ARBA00022840"/>
    </source>
</evidence>
<gene>
    <name evidence="5" type="ORF">CQR44_1461</name>
</gene>
<dbReference type="InterPro" id="IPR050093">
    <property type="entry name" value="ABC_SmlMolc_Importer"/>
</dbReference>
<dbReference type="RefSeq" id="WP_101432947.1">
    <property type="nucleotide sequence ID" value="NZ_PCHJ01000017.1"/>
</dbReference>
<dbReference type="Pfam" id="PF00005">
    <property type="entry name" value="ABC_tran"/>
    <property type="match status" value="1"/>
</dbReference>
<dbReference type="InterPro" id="IPR003439">
    <property type="entry name" value="ABC_transporter-like_ATP-bd"/>
</dbReference>
<dbReference type="GO" id="GO:0140359">
    <property type="term" value="F:ABC-type transporter activity"/>
    <property type="evidence" value="ECO:0007669"/>
    <property type="project" value="UniProtKB-ARBA"/>
</dbReference>
<protein>
    <submittedName>
        <fullName evidence="5">ABC transporter ATP-binding protein</fullName>
    </submittedName>
</protein>
<evidence type="ECO:0000313" key="6">
    <source>
        <dbReference type="Proteomes" id="UP000233731"/>
    </source>
</evidence>
<dbReference type="Gene3D" id="3.40.50.300">
    <property type="entry name" value="P-loop containing nucleotide triphosphate hydrolases"/>
    <property type="match status" value="1"/>
</dbReference>
<dbReference type="PANTHER" id="PTHR42781">
    <property type="entry name" value="SPERMIDINE/PUTRESCINE IMPORT ATP-BINDING PROTEIN POTA"/>
    <property type="match status" value="1"/>
</dbReference>
<dbReference type="InterPro" id="IPR017871">
    <property type="entry name" value="ABC_transporter-like_CS"/>
</dbReference>
<dbReference type="EMBL" id="PCHJ01000017">
    <property type="protein sequence ID" value="PKV08502.1"/>
    <property type="molecule type" value="Genomic_DNA"/>
</dbReference>
<keyword evidence="1" id="KW-0813">Transport</keyword>
<dbReference type="SUPFAM" id="SSF52540">
    <property type="entry name" value="P-loop containing nucleoside triphosphate hydrolases"/>
    <property type="match status" value="1"/>
</dbReference>
<comment type="caution">
    <text evidence="5">The sequence shown here is derived from an EMBL/GenBank/DDBJ whole genome shotgun (WGS) entry which is preliminary data.</text>
</comment>
<evidence type="ECO:0000256" key="1">
    <source>
        <dbReference type="ARBA" id="ARBA00022448"/>
    </source>
</evidence>
<dbReference type="InterPro" id="IPR008995">
    <property type="entry name" value="Mo/tungstate-bd_C_term_dom"/>
</dbReference>
<dbReference type="SMART" id="SM00382">
    <property type="entry name" value="AAA"/>
    <property type="match status" value="1"/>
</dbReference>
<keyword evidence="2" id="KW-0547">Nucleotide-binding</keyword>
<evidence type="ECO:0000259" key="4">
    <source>
        <dbReference type="PROSITE" id="PS50893"/>
    </source>
</evidence>
<sequence length="401" mass="43411">MTNSEKTIQEDSVQLQENHNKVGTLVLKGISKVYASKKGGFRAVDHTDLTIDPGTFVTLLGPSGCGKTTTLRMIAGFEQPTEGDILLDGKSILDISADKRPMSMVFQSYALFPHLTVRGNVEFGLKLKRMDKQARRVKVDGVLDMMGIKHYAERYPDQLSGGQQQRVALARALVMEPKIILFDEPLSNLDAKLRVKMRSEIRDLQRRLGLTAIFVTHDQSEALTMSDVIVVMSAGKVEQVGTPWDIYHRPANKFVASFLGTGNFIPGIVKEVLDTGRVDDGNVAQHLPPAACYRLDTDLGTMEVSGVPGFAPGDQVEVIIRAENLLVGAESEGDGVKIPGTVVSSAFDGEVVHYQVKTQAGELTGSAPGADIPVAAGTKLPCVVETRALWAVADQRSGQNQ</sequence>
<dbReference type="InterPro" id="IPR003593">
    <property type="entry name" value="AAA+_ATPase"/>
</dbReference>
<dbReference type="PROSITE" id="PS50893">
    <property type="entry name" value="ABC_TRANSPORTER_2"/>
    <property type="match status" value="1"/>
</dbReference>
<dbReference type="FunFam" id="3.40.50.300:FF:000042">
    <property type="entry name" value="Maltose/maltodextrin ABC transporter, ATP-binding protein"/>
    <property type="match status" value="1"/>
</dbReference>
<dbReference type="Gene3D" id="2.40.50.100">
    <property type="match status" value="1"/>
</dbReference>
<dbReference type="PANTHER" id="PTHR42781:SF4">
    <property type="entry name" value="SPERMIDINE_PUTRESCINE IMPORT ATP-BINDING PROTEIN POTA"/>
    <property type="match status" value="1"/>
</dbReference>
<evidence type="ECO:0000313" key="5">
    <source>
        <dbReference type="EMBL" id="PKV08502.1"/>
    </source>
</evidence>
<name>A0A2N3R940_9BIFI</name>
<reference evidence="5 6" key="1">
    <citation type="submission" date="2017-10" db="EMBL/GenBank/DDBJ databases">
        <title>Bifidobacterium genomics.</title>
        <authorList>
            <person name="Lugli G.A."/>
            <person name="Milani C."/>
            <person name="Mancabelli L."/>
        </authorList>
    </citation>
    <scope>NUCLEOTIDE SEQUENCE [LARGE SCALE GENOMIC DNA]</scope>
    <source>
        <strain evidence="5 6">1460B</strain>
    </source>
</reference>
<dbReference type="GO" id="GO:0005524">
    <property type="term" value="F:ATP binding"/>
    <property type="evidence" value="ECO:0007669"/>
    <property type="project" value="UniProtKB-KW"/>
</dbReference>
<dbReference type="AlphaFoldDB" id="A0A2N3R940"/>
<accession>A0A2N3R940</accession>
<dbReference type="GO" id="GO:0016887">
    <property type="term" value="F:ATP hydrolysis activity"/>
    <property type="evidence" value="ECO:0007669"/>
    <property type="project" value="InterPro"/>
</dbReference>
<dbReference type="SUPFAM" id="SSF50331">
    <property type="entry name" value="MOP-like"/>
    <property type="match status" value="1"/>
</dbReference>
<dbReference type="Proteomes" id="UP000233731">
    <property type="component" value="Unassembled WGS sequence"/>
</dbReference>
<keyword evidence="3 5" id="KW-0067">ATP-binding</keyword>
<dbReference type="InterPro" id="IPR027417">
    <property type="entry name" value="P-loop_NTPase"/>
</dbReference>
<feature type="domain" description="ABC transporter" evidence="4">
    <location>
        <begin position="25"/>
        <end position="259"/>
    </location>
</feature>